<dbReference type="RefSeq" id="WP_377569954.1">
    <property type="nucleotide sequence ID" value="NZ_JBHTMP010000014.1"/>
</dbReference>
<evidence type="ECO:0000256" key="1">
    <source>
        <dbReference type="ARBA" id="ARBA00022801"/>
    </source>
</evidence>
<comment type="caution">
    <text evidence="2">The sequence shown here is derived from an EMBL/GenBank/DDBJ whole genome shotgun (WGS) entry which is preliminary data.</text>
</comment>
<proteinExistence type="predicted"/>
<name>A0ABW3YDG5_9ACTN</name>
<dbReference type="Gene3D" id="3.40.50.1240">
    <property type="entry name" value="Phosphoglycerate mutase-like"/>
    <property type="match status" value="1"/>
</dbReference>
<dbReference type="EMBL" id="JBHTMP010000014">
    <property type="protein sequence ID" value="MFD1321711.1"/>
    <property type="molecule type" value="Genomic_DNA"/>
</dbReference>
<keyword evidence="3" id="KW-1185">Reference proteome</keyword>
<dbReference type="InterPro" id="IPR029033">
    <property type="entry name" value="His_PPase_superfam"/>
</dbReference>
<dbReference type="CDD" id="cd07067">
    <property type="entry name" value="HP_PGM_like"/>
    <property type="match status" value="1"/>
</dbReference>
<dbReference type="PANTHER" id="PTHR20935">
    <property type="entry name" value="PHOSPHOGLYCERATE MUTASE-RELATED"/>
    <property type="match status" value="1"/>
</dbReference>
<dbReference type="SMART" id="SM00855">
    <property type="entry name" value="PGAM"/>
    <property type="match status" value="1"/>
</dbReference>
<protein>
    <submittedName>
        <fullName evidence="2">Histidine phosphatase family protein</fullName>
        <ecNumber evidence="2">3.1.3.-</ecNumber>
    </submittedName>
</protein>
<evidence type="ECO:0000313" key="2">
    <source>
        <dbReference type="EMBL" id="MFD1321711.1"/>
    </source>
</evidence>
<organism evidence="2 3">
    <name type="scientific">Micromonospora sonneratiae</name>
    <dbReference type="NCBI Taxonomy" id="1184706"/>
    <lineage>
        <taxon>Bacteria</taxon>
        <taxon>Bacillati</taxon>
        <taxon>Actinomycetota</taxon>
        <taxon>Actinomycetes</taxon>
        <taxon>Micromonosporales</taxon>
        <taxon>Micromonosporaceae</taxon>
        <taxon>Micromonospora</taxon>
    </lineage>
</organism>
<sequence>MAQRLLYLVRHGESEDAHTESVDAGLSEIGRQQARCLGGRLRDVPFTAIHHSPVRRAAQTAQLLAGELPGVPVHESELVGDYVPAIPQPGVLHPAYADWFDTLPVAELARGAELAAAAIDRFTAAPETDERELVVTHNFLIGWLVRHCLDAPDWRWIGLNHYNCGLTVIAYRSDRPSSLLSYNDVGHLPSALRGTGMPAHLRI</sequence>
<dbReference type="GO" id="GO:0016787">
    <property type="term" value="F:hydrolase activity"/>
    <property type="evidence" value="ECO:0007669"/>
    <property type="project" value="UniProtKB-KW"/>
</dbReference>
<dbReference type="SUPFAM" id="SSF53254">
    <property type="entry name" value="Phosphoglycerate mutase-like"/>
    <property type="match status" value="1"/>
</dbReference>
<dbReference type="PANTHER" id="PTHR20935:SF0">
    <property type="entry name" value="SERINE_THREONINE-PROTEIN PHOSPHATASE PGAM5, MITOCHONDRIAL"/>
    <property type="match status" value="1"/>
</dbReference>
<dbReference type="Pfam" id="PF00300">
    <property type="entry name" value="His_Phos_1"/>
    <property type="match status" value="2"/>
</dbReference>
<dbReference type="InterPro" id="IPR013078">
    <property type="entry name" value="His_Pase_superF_clade-1"/>
</dbReference>
<evidence type="ECO:0000313" key="3">
    <source>
        <dbReference type="Proteomes" id="UP001597260"/>
    </source>
</evidence>
<keyword evidence="1 2" id="KW-0378">Hydrolase</keyword>
<gene>
    <name evidence="2" type="ORF">ACFQ4H_11490</name>
</gene>
<reference evidence="3" key="1">
    <citation type="journal article" date="2019" name="Int. J. Syst. Evol. Microbiol.">
        <title>The Global Catalogue of Microorganisms (GCM) 10K type strain sequencing project: providing services to taxonomists for standard genome sequencing and annotation.</title>
        <authorList>
            <consortium name="The Broad Institute Genomics Platform"/>
            <consortium name="The Broad Institute Genome Sequencing Center for Infectious Disease"/>
            <person name="Wu L."/>
            <person name="Ma J."/>
        </authorList>
    </citation>
    <scope>NUCLEOTIDE SEQUENCE [LARGE SCALE GENOMIC DNA]</scope>
    <source>
        <strain evidence="3">JCM 31037</strain>
    </source>
</reference>
<dbReference type="InterPro" id="IPR051021">
    <property type="entry name" value="Mito_Ser/Thr_phosphatase"/>
</dbReference>
<dbReference type="EC" id="3.1.3.-" evidence="2"/>
<accession>A0ABW3YDG5</accession>
<dbReference type="Proteomes" id="UP001597260">
    <property type="component" value="Unassembled WGS sequence"/>
</dbReference>